<sequence length="42" mass="4754">LDIEIKIKGSGFVLNRNRRRGVCPESKSKAICSYEDENEIEG</sequence>
<name>A0A816KHJ0_BRANA</name>
<reference evidence="1" key="1">
    <citation type="submission" date="2021-01" db="EMBL/GenBank/DDBJ databases">
        <authorList>
            <consortium name="Genoscope - CEA"/>
            <person name="William W."/>
        </authorList>
    </citation>
    <scope>NUCLEOTIDE SEQUENCE</scope>
</reference>
<gene>
    <name evidence="1" type="ORF">DARMORV10_C05P13830.1</name>
</gene>
<feature type="non-terminal residue" evidence="1">
    <location>
        <position position="1"/>
    </location>
</feature>
<dbReference type="Proteomes" id="UP001295469">
    <property type="component" value="Chromosome C05"/>
</dbReference>
<dbReference type="AlphaFoldDB" id="A0A816KHJ0"/>
<protein>
    <submittedName>
        <fullName evidence="1">(rape) hypothetical protein</fullName>
    </submittedName>
</protein>
<proteinExistence type="predicted"/>
<organism evidence="1">
    <name type="scientific">Brassica napus</name>
    <name type="common">Rape</name>
    <dbReference type="NCBI Taxonomy" id="3708"/>
    <lineage>
        <taxon>Eukaryota</taxon>
        <taxon>Viridiplantae</taxon>
        <taxon>Streptophyta</taxon>
        <taxon>Embryophyta</taxon>
        <taxon>Tracheophyta</taxon>
        <taxon>Spermatophyta</taxon>
        <taxon>Magnoliopsida</taxon>
        <taxon>eudicotyledons</taxon>
        <taxon>Gunneridae</taxon>
        <taxon>Pentapetalae</taxon>
        <taxon>rosids</taxon>
        <taxon>malvids</taxon>
        <taxon>Brassicales</taxon>
        <taxon>Brassicaceae</taxon>
        <taxon>Brassiceae</taxon>
        <taxon>Brassica</taxon>
    </lineage>
</organism>
<dbReference type="EMBL" id="HG994369">
    <property type="protein sequence ID" value="CAF1925933.1"/>
    <property type="molecule type" value="Genomic_DNA"/>
</dbReference>
<accession>A0A816KHJ0</accession>
<evidence type="ECO:0000313" key="1">
    <source>
        <dbReference type="EMBL" id="CAF1925933.1"/>
    </source>
</evidence>